<dbReference type="InterPro" id="IPR050848">
    <property type="entry name" value="Homeobox_TF"/>
</dbReference>
<name>A0A914MSM7_MELIC</name>
<accession>A0A914MSM7</accession>
<sequence length="482" mass="54684">MIFDPRMAAAAALLMSSSPPNSDNNNNNSFCDQLNVNGLFASNTTGQKLILSPPLSIKSENANNSNRISTKHFPTCSDLYLQQQPTLKTSLLNEKSSFRIETIISNKETQQQNSEEKPEEEKEEEEEEKVERKNKNKNNFLFSSFQQQQQFVSVQNLLAQMTGGIQQQQQPGMMLMLDKQFVPSNAFNLSNGEDNEGSKKLIATFLHPNKHQQTNNNNNFMKTCESHKHPPHSSSSETTTTTPITTLTPNKRNSTNTCCVSGGKKARKARTIFTDKQLQELETMFEHKRYLSVTDRMELARRMNLSDTQVKTWYQNRRTKWKRQEQTSADMFNDQQQVIMMQNLIRSDPLYWAPLLSQFASNPYLMHRLLPAFLSTPNIPINTTSINSSSPFTNSSSSVASTSSTLSTSTTTTTLSNTETINENKIKTISGLIKNEEDLNIKEKEKLREENASSFTGKLGKRKHVLNEENEEIVKKVAKEEV</sequence>
<dbReference type="PANTHER" id="PTHR24333">
    <property type="entry name" value="HOMEO BOX HB9 LIKE A-RELATED"/>
    <property type="match status" value="1"/>
</dbReference>
<feature type="DNA-binding region" description="Homeobox" evidence="5">
    <location>
        <begin position="266"/>
        <end position="325"/>
    </location>
</feature>
<feature type="compositionally biased region" description="Polar residues" evidence="7">
    <location>
        <begin position="104"/>
        <end position="113"/>
    </location>
</feature>
<evidence type="ECO:0000256" key="1">
    <source>
        <dbReference type="ARBA" id="ARBA00004123"/>
    </source>
</evidence>
<dbReference type="GO" id="GO:0005634">
    <property type="term" value="C:nucleus"/>
    <property type="evidence" value="ECO:0007669"/>
    <property type="project" value="UniProtKB-SubCell"/>
</dbReference>
<evidence type="ECO:0000256" key="2">
    <source>
        <dbReference type="ARBA" id="ARBA00023125"/>
    </source>
</evidence>
<dbReference type="WBParaSite" id="Minc3s02578g30736">
    <property type="protein sequence ID" value="Minc3s02578g30736"/>
    <property type="gene ID" value="Minc3s02578g30736"/>
</dbReference>
<dbReference type="InterPro" id="IPR001356">
    <property type="entry name" value="HD"/>
</dbReference>
<dbReference type="GO" id="GO:0003677">
    <property type="term" value="F:DNA binding"/>
    <property type="evidence" value="ECO:0007669"/>
    <property type="project" value="UniProtKB-UniRule"/>
</dbReference>
<dbReference type="SUPFAM" id="SSF46689">
    <property type="entry name" value="Homeodomain-like"/>
    <property type="match status" value="1"/>
</dbReference>
<organism evidence="9 10">
    <name type="scientific">Meloidogyne incognita</name>
    <name type="common">Southern root-knot nematode worm</name>
    <name type="synonym">Oxyuris incognita</name>
    <dbReference type="NCBI Taxonomy" id="6306"/>
    <lineage>
        <taxon>Eukaryota</taxon>
        <taxon>Metazoa</taxon>
        <taxon>Ecdysozoa</taxon>
        <taxon>Nematoda</taxon>
        <taxon>Chromadorea</taxon>
        <taxon>Rhabditida</taxon>
        <taxon>Tylenchina</taxon>
        <taxon>Tylenchomorpha</taxon>
        <taxon>Tylenchoidea</taxon>
        <taxon>Meloidogynidae</taxon>
        <taxon>Meloidogyninae</taxon>
        <taxon>Meloidogyne</taxon>
        <taxon>Meloidogyne incognita group</taxon>
    </lineage>
</organism>
<dbReference type="PROSITE" id="PS50071">
    <property type="entry name" value="HOMEOBOX_2"/>
    <property type="match status" value="1"/>
</dbReference>
<feature type="region of interest" description="Disordered" evidence="7">
    <location>
        <begin position="225"/>
        <end position="261"/>
    </location>
</feature>
<reference evidence="10" key="1">
    <citation type="submission" date="2022-11" db="UniProtKB">
        <authorList>
            <consortium name="WormBaseParasite"/>
        </authorList>
    </citation>
    <scope>IDENTIFICATION</scope>
</reference>
<dbReference type="SMART" id="SM00389">
    <property type="entry name" value="HOX"/>
    <property type="match status" value="1"/>
</dbReference>
<evidence type="ECO:0000313" key="10">
    <source>
        <dbReference type="WBParaSite" id="Minc3s02578g30736"/>
    </source>
</evidence>
<proteinExistence type="predicted"/>
<dbReference type="AlphaFoldDB" id="A0A914MSM7"/>
<evidence type="ECO:0000256" key="3">
    <source>
        <dbReference type="ARBA" id="ARBA00023155"/>
    </source>
</evidence>
<dbReference type="InterPro" id="IPR009057">
    <property type="entry name" value="Homeodomain-like_sf"/>
</dbReference>
<feature type="domain" description="Homeobox" evidence="8">
    <location>
        <begin position="264"/>
        <end position="324"/>
    </location>
</feature>
<keyword evidence="4 5" id="KW-0539">Nucleus</keyword>
<feature type="region of interest" description="Disordered" evidence="7">
    <location>
        <begin position="387"/>
        <end position="411"/>
    </location>
</feature>
<evidence type="ECO:0000256" key="6">
    <source>
        <dbReference type="RuleBase" id="RU000682"/>
    </source>
</evidence>
<keyword evidence="3 5" id="KW-0371">Homeobox</keyword>
<evidence type="ECO:0000256" key="7">
    <source>
        <dbReference type="SAM" id="MobiDB-lite"/>
    </source>
</evidence>
<evidence type="ECO:0000313" key="9">
    <source>
        <dbReference type="Proteomes" id="UP000887563"/>
    </source>
</evidence>
<protein>
    <submittedName>
        <fullName evidence="10">Homeobox domain-containing protein</fullName>
    </submittedName>
</protein>
<evidence type="ECO:0000259" key="8">
    <source>
        <dbReference type="PROSITE" id="PS50071"/>
    </source>
</evidence>
<keyword evidence="2 5" id="KW-0238">DNA-binding</keyword>
<comment type="subcellular location">
    <subcellularLocation>
        <location evidence="1 5 6">Nucleus</location>
    </subcellularLocation>
</comment>
<dbReference type="InterPro" id="IPR020479">
    <property type="entry name" value="HD_metazoa"/>
</dbReference>
<feature type="compositionally biased region" description="Polar residues" evidence="7">
    <location>
        <begin position="250"/>
        <end position="259"/>
    </location>
</feature>
<dbReference type="InterPro" id="IPR017970">
    <property type="entry name" value="Homeobox_CS"/>
</dbReference>
<dbReference type="PROSITE" id="PS00027">
    <property type="entry name" value="HOMEOBOX_1"/>
    <property type="match status" value="1"/>
</dbReference>
<dbReference type="Proteomes" id="UP000887563">
    <property type="component" value="Unplaced"/>
</dbReference>
<dbReference type="CDD" id="cd00086">
    <property type="entry name" value="homeodomain"/>
    <property type="match status" value="1"/>
</dbReference>
<dbReference type="Pfam" id="PF00046">
    <property type="entry name" value="Homeodomain"/>
    <property type="match status" value="1"/>
</dbReference>
<feature type="region of interest" description="Disordered" evidence="7">
    <location>
        <begin position="104"/>
        <end position="132"/>
    </location>
</feature>
<keyword evidence="9" id="KW-1185">Reference proteome</keyword>
<dbReference type="PRINTS" id="PR00024">
    <property type="entry name" value="HOMEOBOX"/>
</dbReference>
<evidence type="ECO:0000256" key="4">
    <source>
        <dbReference type="ARBA" id="ARBA00023242"/>
    </source>
</evidence>
<evidence type="ECO:0000256" key="5">
    <source>
        <dbReference type="PROSITE-ProRule" id="PRU00108"/>
    </source>
</evidence>
<dbReference type="Gene3D" id="1.10.10.60">
    <property type="entry name" value="Homeodomain-like"/>
    <property type="match status" value="1"/>
</dbReference>
<dbReference type="PANTHER" id="PTHR24333:SF5">
    <property type="entry name" value="VENT HOMEOBOX"/>
    <property type="match status" value="1"/>
</dbReference>
<dbReference type="GO" id="GO:0000981">
    <property type="term" value="F:DNA-binding transcription factor activity, RNA polymerase II-specific"/>
    <property type="evidence" value="ECO:0007669"/>
    <property type="project" value="InterPro"/>
</dbReference>
<feature type="compositionally biased region" description="Low complexity" evidence="7">
    <location>
        <begin position="232"/>
        <end position="249"/>
    </location>
</feature>